<dbReference type="Pfam" id="PF14099">
    <property type="entry name" value="Polysacc_lyase"/>
    <property type="match status" value="1"/>
</dbReference>
<keyword evidence="2" id="KW-0456">Lyase</keyword>
<gene>
    <name evidence="2" type="ORF">JY651_05170</name>
</gene>
<protein>
    <submittedName>
        <fullName evidence="2">Heparin lyase I family protein</fullName>
    </submittedName>
</protein>
<keyword evidence="3" id="KW-1185">Reference proteome</keyword>
<dbReference type="RefSeq" id="WP_206725923.1">
    <property type="nucleotide sequence ID" value="NZ_CP071090.1"/>
</dbReference>
<feature type="compositionally biased region" description="Basic and acidic residues" evidence="1">
    <location>
        <begin position="7"/>
        <end position="18"/>
    </location>
</feature>
<dbReference type="Gene3D" id="2.60.120.200">
    <property type="match status" value="1"/>
</dbReference>
<name>A0ABX7NZL0_9BACT</name>
<proteinExistence type="predicted"/>
<sequence length="304" mass="34119">MQDTDFGVEHQDPGERTAAEQTPASWDGQAAMPRQHAQGVIWRGFDSPDLGNWDNYQVQDDETGGNIQNRSPLAAKRMVVKPVEDLTHRHYAELYNFYVHVTVNPCHTGVSRSELIHRPARGTAEGTQYYYRWSTWFPRDLNRHIDFPMGPGIGGVWQVITQWHQASDSGSPPLALSAKSNKNKQDEPYIGLELSSRSEPVVWKTPLIYNAWHNFVLFVRYSNSVSDAPGKGGKVKLWYSMDMALPQPVTPFLSVKTTAAPDVTKGPYLKHGLYRSKDYYGPLVSHIVHCGIVEGDSLDAVLTP</sequence>
<evidence type="ECO:0000313" key="2">
    <source>
        <dbReference type="EMBL" id="QSQ24357.1"/>
    </source>
</evidence>
<dbReference type="InterPro" id="IPR025975">
    <property type="entry name" value="Polysacc_lyase"/>
</dbReference>
<dbReference type="EMBL" id="CP071090">
    <property type="protein sequence ID" value="QSQ24357.1"/>
    <property type="molecule type" value="Genomic_DNA"/>
</dbReference>
<reference evidence="2 3" key="1">
    <citation type="submission" date="2021-02" db="EMBL/GenBank/DDBJ databases">
        <title>De Novo genome assembly of isolated myxobacteria.</title>
        <authorList>
            <person name="Stevens D.C."/>
        </authorList>
    </citation>
    <scope>NUCLEOTIDE SEQUENCE [LARGE SCALE GENOMIC DNA]</scope>
    <source>
        <strain evidence="3">SCPEA02</strain>
    </source>
</reference>
<organism evidence="2 3">
    <name type="scientific">Pyxidicoccus parkwayensis</name>
    <dbReference type="NCBI Taxonomy" id="2813578"/>
    <lineage>
        <taxon>Bacteria</taxon>
        <taxon>Pseudomonadati</taxon>
        <taxon>Myxococcota</taxon>
        <taxon>Myxococcia</taxon>
        <taxon>Myxococcales</taxon>
        <taxon>Cystobacterineae</taxon>
        <taxon>Myxococcaceae</taxon>
        <taxon>Pyxidicoccus</taxon>
    </lineage>
</organism>
<evidence type="ECO:0000256" key="1">
    <source>
        <dbReference type="SAM" id="MobiDB-lite"/>
    </source>
</evidence>
<evidence type="ECO:0000313" key="3">
    <source>
        <dbReference type="Proteomes" id="UP000662747"/>
    </source>
</evidence>
<dbReference type="Proteomes" id="UP000662747">
    <property type="component" value="Chromosome"/>
</dbReference>
<feature type="region of interest" description="Disordered" evidence="1">
    <location>
        <begin position="1"/>
        <end position="33"/>
    </location>
</feature>
<dbReference type="GO" id="GO:0016829">
    <property type="term" value="F:lyase activity"/>
    <property type="evidence" value="ECO:0007669"/>
    <property type="project" value="UniProtKB-KW"/>
</dbReference>
<accession>A0ABX7NZL0</accession>